<keyword evidence="2" id="KW-0808">Transferase</keyword>
<dbReference type="EMBL" id="VSRR010009838">
    <property type="protein sequence ID" value="MPC50960.1"/>
    <property type="molecule type" value="Genomic_DNA"/>
</dbReference>
<dbReference type="Gene3D" id="3.30.200.20">
    <property type="entry name" value="Phosphorylase Kinase, domain 1"/>
    <property type="match status" value="1"/>
</dbReference>
<keyword evidence="1" id="KW-1133">Transmembrane helix</keyword>
<dbReference type="InterPro" id="IPR042983">
    <property type="entry name" value="PKDCC"/>
</dbReference>
<dbReference type="InterPro" id="IPR011009">
    <property type="entry name" value="Kinase-like_dom_sf"/>
</dbReference>
<dbReference type="PANTHER" id="PTHR46448:SF4">
    <property type="entry name" value="EXTRACELLULAR TYROSINE-PROTEIN KINASE PKDCC-LIKE"/>
    <property type="match status" value="1"/>
</dbReference>
<dbReference type="AlphaFoldDB" id="A0A5B7FT18"/>
<evidence type="ECO:0000313" key="3">
    <source>
        <dbReference type="Proteomes" id="UP000324222"/>
    </source>
</evidence>
<keyword evidence="1" id="KW-0472">Membrane</keyword>
<protein>
    <submittedName>
        <fullName evidence="2">Extracellular tyrosine-protein kinase PKDCC</fullName>
    </submittedName>
</protein>
<dbReference type="GO" id="GO:0004715">
    <property type="term" value="F:non-membrane spanning protein tyrosine kinase activity"/>
    <property type="evidence" value="ECO:0007669"/>
    <property type="project" value="InterPro"/>
</dbReference>
<dbReference type="GO" id="GO:0005576">
    <property type="term" value="C:extracellular region"/>
    <property type="evidence" value="ECO:0007669"/>
    <property type="project" value="TreeGrafter"/>
</dbReference>
<sequence length="209" mass="23787">MAKVSRLSFYVTVYLFLCLLANLTLVVMFLGGQQHRHHPQARPPSTPAWTPSSGQTLSCDELPVISNLTLIGSGWTKAVYRGWYGSSWVAVKTIHTSGHDMTECSAEVNVCYRRCAEKLMQEAKILHKLSHNNVIKAIWPNCIFKLSARRNFKLRAREFHSWPIGGSSTILVPHVQSASTEYRWNLFNLPIIHQDGPETSFIFCMWGYF</sequence>
<dbReference type="OrthoDB" id="4062651at2759"/>
<evidence type="ECO:0000313" key="2">
    <source>
        <dbReference type="EMBL" id="MPC50960.1"/>
    </source>
</evidence>
<evidence type="ECO:0000256" key="1">
    <source>
        <dbReference type="SAM" id="Phobius"/>
    </source>
</evidence>
<keyword evidence="1" id="KW-0812">Transmembrane</keyword>
<dbReference type="Proteomes" id="UP000324222">
    <property type="component" value="Unassembled WGS sequence"/>
</dbReference>
<organism evidence="2 3">
    <name type="scientific">Portunus trituberculatus</name>
    <name type="common">Swimming crab</name>
    <name type="synonym">Neptunus trituberculatus</name>
    <dbReference type="NCBI Taxonomy" id="210409"/>
    <lineage>
        <taxon>Eukaryota</taxon>
        <taxon>Metazoa</taxon>
        <taxon>Ecdysozoa</taxon>
        <taxon>Arthropoda</taxon>
        <taxon>Crustacea</taxon>
        <taxon>Multicrustacea</taxon>
        <taxon>Malacostraca</taxon>
        <taxon>Eumalacostraca</taxon>
        <taxon>Eucarida</taxon>
        <taxon>Decapoda</taxon>
        <taxon>Pleocyemata</taxon>
        <taxon>Brachyura</taxon>
        <taxon>Eubrachyura</taxon>
        <taxon>Portunoidea</taxon>
        <taxon>Portunidae</taxon>
        <taxon>Portuninae</taxon>
        <taxon>Portunus</taxon>
    </lineage>
</organism>
<dbReference type="PANTHER" id="PTHR46448">
    <property type="entry name" value="PROTEIN KINASE DOMAIN-CONTAINING PROTEIN"/>
    <property type="match status" value="1"/>
</dbReference>
<keyword evidence="2" id="KW-0418">Kinase</keyword>
<reference evidence="2 3" key="1">
    <citation type="submission" date="2019-05" db="EMBL/GenBank/DDBJ databases">
        <title>Another draft genome of Portunus trituberculatus and its Hox gene families provides insights of decapod evolution.</title>
        <authorList>
            <person name="Jeong J.-H."/>
            <person name="Song I."/>
            <person name="Kim S."/>
            <person name="Choi T."/>
            <person name="Kim D."/>
            <person name="Ryu S."/>
            <person name="Kim W."/>
        </authorList>
    </citation>
    <scope>NUCLEOTIDE SEQUENCE [LARGE SCALE GENOMIC DNA]</scope>
    <source>
        <tissue evidence="2">Muscle</tissue>
    </source>
</reference>
<comment type="caution">
    <text evidence="2">The sequence shown here is derived from an EMBL/GenBank/DDBJ whole genome shotgun (WGS) entry which is preliminary data.</text>
</comment>
<gene>
    <name evidence="2" type="primary">PKDCC_1</name>
    <name evidence="2" type="ORF">E2C01_044795</name>
</gene>
<name>A0A5B7FT18_PORTR</name>
<keyword evidence="3" id="KW-1185">Reference proteome</keyword>
<dbReference type="GO" id="GO:0001501">
    <property type="term" value="P:skeletal system development"/>
    <property type="evidence" value="ECO:0007669"/>
    <property type="project" value="TreeGrafter"/>
</dbReference>
<accession>A0A5B7FT18</accession>
<feature type="transmembrane region" description="Helical" evidence="1">
    <location>
        <begin position="7"/>
        <end position="30"/>
    </location>
</feature>
<proteinExistence type="predicted"/>
<dbReference type="SUPFAM" id="SSF56112">
    <property type="entry name" value="Protein kinase-like (PK-like)"/>
    <property type="match status" value="1"/>
</dbReference>